<dbReference type="Proteomes" id="UP000015105">
    <property type="component" value="Chromosome 2D"/>
</dbReference>
<proteinExistence type="predicted"/>
<feature type="transmembrane region" description="Helical" evidence="1">
    <location>
        <begin position="54"/>
        <end position="75"/>
    </location>
</feature>
<evidence type="ECO:0000313" key="3">
    <source>
        <dbReference type="Proteomes" id="UP000015105"/>
    </source>
</evidence>
<dbReference type="Gramene" id="AET2Gv20575100.1">
    <property type="protein sequence ID" value="AET2Gv20575100.1"/>
    <property type="gene ID" value="AET2Gv20575100"/>
</dbReference>
<sequence>AHPSSSAECQPHLPVPCSPFYLRAALDPKQVLPFPSGASTAQPTVGARARNSQVFILGSIWTISALLDELIACLMSELLKFYAIYMVYVDCMVLYEIGYLNLMFVIVDRENWLLFGYCQRTRLQVYIAPN</sequence>
<dbReference type="EnsemblPlants" id="AET2Gv20575100.1">
    <property type="protein sequence ID" value="AET2Gv20575100.1"/>
    <property type="gene ID" value="AET2Gv20575100"/>
</dbReference>
<reference evidence="3" key="1">
    <citation type="journal article" date="2014" name="Science">
        <title>Ancient hybridizations among the ancestral genomes of bread wheat.</title>
        <authorList>
            <consortium name="International Wheat Genome Sequencing Consortium,"/>
            <person name="Marcussen T."/>
            <person name="Sandve S.R."/>
            <person name="Heier L."/>
            <person name="Spannagl M."/>
            <person name="Pfeifer M."/>
            <person name="Jakobsen K.S."/>
            <person name="Wulff B.B."/>
            <person name="Steuernagel B."/>
            <person name="Mayer K.F."/>
            <person name="Olsen O.A."/>
        </authorList>
    </citation>
    <scope>NUCLEOTIDE SEQUENCE [LARGE SCALE GENOMIC DNA]</scope>
    <source>
        <strain evidence="3">cv. AL8/78</strain>
    </source>
</reference>
<reference evidence="3" key="2">
    <citation type="journal article" date="2017" name="Nat. Plants">
        <title>The Aegilops tauschii genome reveals multiple impacts of transposons.</title>
        <authorList>
            <person name="Zhao G."/>
            <person name="Zou C."/>
            <person name="Li K."/>
            <person name="Wang K."/>
            <person name="Li T."/>
            <person name="Gao L."/>
            <person name="Zhang X."/>
            <person name="Wang H."/>
            <person name="Yang Z."/>
            <person name="Liu X."/>
            <person name="Jiang W."/>
            <person name="Mao L."/>
            <person name="Kong X."/>
            <person name="Jiao Y."/>
            <person name="Jia J."/>
        </authorList>
    </citation>
    <scope>NUCLEOTIDE SEQUENCE [LARGE SCALE GENOMIC DNA]</scope>
    <source>
        <strain evidence="3">cv. AL8/78</strain>
    </source>
</reference>
<name>A0A453BNM4_AEGTS</name>
<keyword evidence="1" id="KW-1133">Transmembrane helix</keyword>
<keyword evidence="1" id="KW-0812">Transmembrane</keyword>
<feature type="transmembrane region" description="Helical" evidence="1">
    <location>
        <begin position="82"/>
        <end position="107"/>
    </location>
</feature>
<keyword evidence="1" id="KW-0472">Membrane</keyword>
<dbReference type="AlphaFoldDB" id="A0A453BNM4"/>
<keyword evidence="3" id="KW-1185">Reference proteome</keyword>
<evidence type="ECO:0000313" key="2">
    <source>
        <dbReference type="EnsemblPlants" id="AET2Gv20575100.1"/>
    </source>
</evidence>
<reference evidence="2" key="3">
    <citation type="journal article" date="2017" name="Nature">
        <title>Genome sequence of the progenitor of the wheat D genome Aegilops tauschii.</title>
        <authorList>
            <person name="Luo M.C."/>
            <person name="Gu Y.Q."/>
            <person name="Puiu D."/>
            <person name="Wang H."/>
            <person name="Twardziok S.O."/>
            <person name="Deal K.R."/>
            <person name="Huo N."/>
            <person name="Zhu T."/>
            <person name="Wang L."/>
            <person name="Wang Y."/>
            <person name="McGuire P.E."/>
            <person name="Liu S."/>
            <person name="Long H."/>
            <person name="Ramasamy R.K."/>
            <person name="Rodriguez J.C."/>
            <person name="Van S.L."/>
            <person name="Yuan L."/>
            <person name="Wang Z."/>
            <person name="Xia Z."/>
            <person name="Xiao L."/>
            <person name="Anderson O.D."/>
            <person name="Ouyang S."/>
            <person name="Liang Y."/>
            <person name="Zimin A.V."/>
            <person name="Pertea G."/>
            <person name="Qi P."/>
            <person name="Bennetzen J.L."/>
            <person name="Dai X."/>
            <person name="Dawson M.W."/>
            <person name="Muller H.G."/>
            <person name="Kugler K."/>
            <person name="Rivarola-Duarte L."/>
            <person name="Spannagl M."/>
            <person name="Mayer K.F.X."/>
            <person name="Lu F.H."/>
            <person name="Bevan M.W."/>
            <person name="Leroy P."/>
            <person name="Li P."/>
            <person name="You F.M."/>
            <person name="Sun Q."/>
            <person name="Liu Z."/>
            <person name="Lyons E."/>
            <person name="Wicker T."/>
            <person name="Salzberg S.L."/>
            <person name="Devos K.M."/>
            <person name="Dvorak J."/>
        </authorList>
    </citation>
    <scope>NUCLEOTIDE SEQUENCE [LARGE SCALE GENOMIC DNA]</scope>
    <source>
        <strain evidence="2">cv. AL8/78</strain>
    </source>
</reference>
<reference evidence="2" key="4">
    <citation type="submission" date="2019-03" db="UniProtKB">
        <authorList>
            <consortium name="EnsemblPlants"/>
        </authorList>
    </citation>
    <scope>IDENTIFICATION</scope>
</reference>
<protein>
    <submittedName>
        <fullName evidence="2">Uncharacterized protein</fullName>
    </submittedName>
</protein>
<evidence type="ECO:0000256" key="1">
    <source>
        <dbReference type="SAM" id="Phobius"/>
    </source>
</evidence>
<reference evidence="2" key="5">
    <citation type="journal article" date="2021" name="G3 (Bethesda)">
        <title>Aegilops tauschii genome assembly Aet v5.0 features greater sequence contiguity and improved annotation.</title>
        <authorList>
            <person name="Wang L."/>
            <person name="Zhu T."/>
            <person name="Rodriguez J.C."/>
            <person name="Deal K.R."/>
            <person name="Dubcovsky J."/>
            <person name="McGuire P.E."/>
            <person name="Lux T."/>
            <person name="Spannagl M."/>
            <person name="Mayer K.F.X."/>
            <person name="Baldrich P."/>
            <person name="Meyers B.C."/>
            <person name="Huo N."/>
            <person name="Gu Y.Q."/>
            <person name="Zhou H."/>
            <person name="Devos K.M."/>
            <person name="Bennetzen J.L."/>
            <person name="Unver T."/>
            <person name="Budak H."/>
            <person name="Gulick P.J."/>
            <person name="Galiba G."/>
            <person name="Kalapos B."/>
            <person name="Nelson D.R."/>
            <person name="Li P."/>
            <person name="You F.M."/>
            <person name="Luo M.C."/>
            <person name="Dvorak J."/>
        </authorList>
    </citation>
    <scope>NUCLEOTIDE SEQUENCE [LARGE SCALE GENOMIC DNA]</scope>
    <source>
        <strain evidence="2">cv. AL8/78</strain>
    </source>
</reference>
<organism evidence="2 3">
    <name type="scientific">Aegilops tauschii subsp. strangulata</name>
    <name type="common">Goatgrass</name>
    <dbReference type="NCBI Taxonomy" id="200361"/>
    <lineage>
        <taxon>Eukaryota</taxon>
        <taxon>Viridiplantae</taxon>
        <taxon>Streptophyta</taxon>
        <taxon>Embryophyta</taxon>
        <taxon>Tracheophyta</taxon>
        <taxon>Spermatophyta</taxon>
        <taxon>Magnoliopsida</taxon>
        <taxon>Liliopsida</taxon>
        <taxon>Poales</taxon>
        <taxon>Poaceae</taxon>
        <taxon>BOP clade</taxon>
        <taxon>Pooideae</taxon>
        <taxon>Triticodae</taxon>
        <taxon>Triticeae</taxon>
        <taxon>Triticinae</taxon>
        <taxon>Aegilops</taxon>
    </lineage>
</organism>
<accession>A0A453BNM4</accession>